<organism evidence="3 4">
    <name type="scientific">Roseateles saccharophilus</name>
    <name type="common">Pseudomonas saccharophila</name>
    <dbReference type="NCBI Taxonomy" id="304"/>
    <lineage>
        <taxon>Bacteria</taxon>
        <taxon>Pseudomonadati</taxon>
        <taxon>Pseudomonadota</taxon>
        <taxon>Betaproteobacteria</taxon>
        <taxon>Burkholderiales</taxon>
        <taxon>Sphaerotilaceae</taxon>
        <taxon>Roseateles</taxon>
    </lineage>
</organism>
<accession>A0A4R3UQY3</accession>
<dbReference type="NCBIfam" id="TIGR02914">
    <property type="entry name" value="EpsI_fam"/>
    <property type="match status" value="1"/>
</dbReference>
<dbReference type="AlphaFoldDB" id="A0A4R3UQY3"/>
<dbReference type="Proteomes" id="UP000295110">
    <property type="component" value="Unassembled WGS sequence"/>
</dbReference>
<name>A0A4R3UQY3_ROSSA</name>
<sequence>MKTRRTALVALAGMLSTAALARWARPTIHVSDLHPGFSLEDAFPKAFGEWMEDTQRAVVVPPPDQLAMLNKIYNQTLTRFYVNRRGVRITLSVAYGGDQSDGLTVHVPDVCYAAQGWKVERGRDSQLEVAPGFVIPVRHLVATLGGQVEPVTYWVLMGDEVTISNTQRRLVTLRYGLKRQIPEGMLVRVSSVNPDMDEAIANHAGFIQSLIRAVPTALRERVIGLPLHP</sequence>
<feature type="chain" id="PRO_5020760835" evidence="1">
    <location>
        <begin position="22"/>
        <end position="229"/>
    </location>
</feature>
<proteinExistence type="predicted"/>
<comment type="caution">
    <text evidence="3">The sequence shown here is derived from an EMBL/GenBank/DDBJ whole genome shotgun (WGS) entry which is preliminary data.</text>
</comment>
<dbReference type="Pfam" id="PF11984">
    <property type="entry name" value="DUF3485"/>
    <property type="match status" value="1"/>
</dbReference>
<evidence type="ECO:0000256" key="1">
    <source>
        <dbReference type="SAM" id="SignalP"/>
    </source>
</evidence>
<dbReference type="InterPro" id="IPR054653">
    <property type="entry name" value="EpsI_type_B_pred"/>
</dbReference>
<dbReference type="RefSeq" id="WP_132573632.1">
    <property type="nucleotide sequence ID" value="NZ_CBCSGL010000014.1"/>
</dbReference>
<feature type="signal peptide" evidence="1">
    <location>
        <begin position="1"/>
        <end position="21"/>
    </location>
</feature>
<dbReference type="InterPro" id="IPR014263">
    <property type="entry name" value="Methanolan_biosynth_EpsI"/>
</dbReference>
<evidence type="ECO:0000313" key="4">
    <source>
        <dbReference type="Proteomes" id="UP000295110"/>
    </source>
</evidence>
<protein>
    <submittedName>
        <fullName evidence="3">EpsI family protein</fullName>
    </submittedName>
</protein>
<feature type="domain" description="Methanolan biosynthesis EpsI" evidence="2">
    <location>
        <begin position="9"/>
        <end position="215"/>
    </location>
</feature>
<dbReference type="NCBIfam" id="NF045609">
    <property type="entry name" value="EpsI_type_B"/>
    <property type="match status" value="1"/>
</dbReference>
<evidence type="ECO:0000259" key="2">
    <source>
        <dbReference type="Pfam" id="PF11984"/>
    </source>
</evidence>
<dbReference type="EMBL" id="SMBU01000020">
    <property type="protein sequence ID" value="TCU93090.1"/>
    <property type="molecule type" value="Genomic_DNA"/>
</dbReference>
<reference evidence="3 4" key="1">
    <citation type="submission" date="2019-03" db="EMBL/GenBank/DDBJ databases">
        <title>Genomic Encyclopedia of Type Strains, Phase IV (KMG-IV): sequencing the most valuable type-strain genomes for metagenomic binning, comparative biology and taxonomic classification.</title>
        <authorList>
            <person name="Goeker M."/>
        </authorList>
    </citation>
    <scope>NUCLEOTIDE SEQUENCE [LARGE SCALE GENOMIC DNA]</scope>
    <source>
        <strain evidence="3 4">DSM 654</strain>
    </source>
</reference>
<keyword evidence="4" id="KW-1185">Reference proteome</keyword>
<keyword evidence="1" id="KW-0732">Signal</keyword>
<evidence type="ECO:0000313" key="3">
    <source>
        <dbReference type="EMBL" id="TCU93090.1"/>
    </source>
</evidence>
<dbReference type="OrthoDB" id="8583485at2"/>
<gene>
    <name evidence="3" type="ORF">EV671_102051</name>
</gene>